<comment type="similarity">
    <text evidence="1">Belongs to the short-chain dehydrogenases/reductases (SDR) family.</text>
</comment>
<evidence type="ECO:0000256" key="1">
    <source>
        <dbReference type="ARBA" id="ARBA00006484"/>
    </source>
</evidence>
<dbReference type="InterPro" id="IPR036291">
    <property type="entry name" value="NAD(P)-bd_dom_sf"/>
</dbReference>
<dbReference type="Gene3D" id="3.40.50.720">
    <property type="entry name" value="NAD(P)-binding Rossmann-like Domain"/>
    <property type="match status" value="1"/>
</dbReference>
<comment type="caution">
    <text evidence="2">The sequence shown here is derived from an EMBL/GenBank/DDBJ whole genome shotgun (WGS) entry which is preliminary data.</text>
</comment>
<gene>
    <name evidence="2" type="ORF">GCM10008986_23580</name>
</gene>
<evidence type="ECO:0000313" key="2">
    <source>
        <dbReference type="EMBL" id="GAA0496006.1"/>
    </source>
</evidence>
<dbReference type="InterPro" id="IPR050259">
    <property type="entry name" value="SDR"/>
</dbReference>
<keyword evidence="3" id="KW-1185">Reference proteome</keyword>
<organism evidence="2 3">
    <name type="scientific">Salinibacillus aidingensis</name>
    <dbReference type="NCBI Taxonomy" id="237684"/>
    <lineage>
        <taxon>Bacteria</taxon>
        <taxon>Bacillati</taxon>
        <taxon>Bacillota</taxon>
        <taxon>Bacilli</taxon>
        <taxon>Bacillales</taxon>
        <taxon>Bacillaceae</taxon>
        <taxon>Salinibacillus</taxon>
    </lineage>
</organism>
<dbReference type="PANTHER" id="PTHR42879:SF2">
    <property type="entry name" value="3-OXOACYL-[ACYL-CARRIER-PROTEIN] REDUCTASE FABG"/>
    <property type="match status" value="1"/>
</dbReference>
<name>A0ABN1BEG7_9BACI</name>
<sequence length="239" mass="26267">MKTCLVTGASGDIGGNIAKDLVQDGWQVILHCNQNLERLQEQTKHFPSESILSCIQADLSTSEGIQTLMDQLYFKVDALVYASGKALFSLFQDVTDEDMEEMILLHMQAPMKIARYLLPDMIKQKSGHIVLISSIWGEIGASNEVLYSTVKGAQNSFVKALSKEVAASGIRVNAVSPGVIDTKMNEHLSAEERDALFETIPQKKFGSTQDVSNVVQFLFSERAQYIDGQIINVNGGFSS</sequence>
<dbReference type="InterPro" id="IPR002347">
    <property type="entry name" value="SDR_fam"/>
</dbReference>
<dbReference type="EMBL" id="BAAADO010000004">
    <property type="protein sequence ID" value="GAA0496006.1"/>
    <property type="molecule type" value="Genomic_DNA"/>
</dbReference>
<dbReference type="SUPFAM" id="SSF51735">
    <property type="entry name" value="NAD(P)-binding Rossmann-fold domains"/>
    <property type="match status" value="1"/>
</dbReference>
<evidence type="ECO:0000313" key="3">
    <source>
        <dbReference type="Proteomes" id="UP001500880"/>
    </source>
</evidence>
<proteinExistence type="inferred from homology"/>
<protein>
    <submittedName>
        <fullName evidence="2">SDR family oxidoreductase</fullName>
    </submittedName>
</protein>
<dbReference type="RefSeq" id="WP_343841272.1">
    <property type="nucleotide sequence ID" value="NZ_BAAADO010000004.1"/>
</dbReference>
<dbReference type="PANTHER" id="PTHR42879">
    <property type="entry name" value="3-OXOACYL-(ACYL-CARRIER-PROTEIN) REDUCTASE"/>
    <property type="match status" value="1"/>
</dbReference>
<reference evidence="2 3" key="1">
    <citation type="journal article" date="2019" name="Int. J. Syst. Evol. Microbiol.">
        <title>The Global Catalogue of Microorganisms (GCM) 10K type strain sequencing project: providing services to taxonomists for standard genome sequencing and annotation.</title>
        <authorList>
            <consortium name="The Broad Institute Genomics Platform"/>
            <consortium name="The Broad Institute Genome Sequencing Center for Infectious Disease"/>
            <person name="Wu L."/>
            <person name="Ma J."/>
        </authorList>
    </citation>
    <scope>NUCLEOTIDE SEQUENCE [LARGE SCALE GENOMIC DNA]</scope>
    <source>
        <strain evidence="2 3">JCM 12389</strain>
    </source>
</reference>
<accession>A0ABN1BEG7</accession>
<dbReference type="Proteomes" id="UP001500880">
    <property type="component" value="Unassembled WGS sequence"/>
</dbReference>
<dbReference type="Pfam" id="PF13561">
    <property type="entry name" value="adh_short_C2"/>
    <property type="match status" value="1"/>
</dbReference>
<dbReference type="CDD" id="cd05233">
    <property type="entry name" value="SDR_c"/>
    <property type="match status" value="1"/>
</dbReference>
<dbReference type="NCBIfam" id="NF047420">
    <property type="entry name" value="EF_P_mod_YmfI"/>
    <property type="match status" value="1"/>
</dbReference>
<dbReference type="PRINTS" id="PR00081">
    <property type="entry name" value="GDHRDH"/>
</dbReference>